<dbReference type="AlphaFoldDB" id="A0A0A3XLR9"/>
<dbReference type="Gene3D" id="1.10.443.10">
    <property type="entry name" value="Intergrase catalytic core"/>
    <property type="match status" value="1"/>
</dbReference>
<dbReference type="GO" id="GO:0003677">
    <property type="term" value="F:DNA binding"/>
    <property type="evidence" value="ECO:0007669"/>
    <property type="project" value="UniProtKB-UniRule"/>
</dbReference>
<dbReference type="PROSITE" id="PS51900">
    <property type="entry name" value="CB"/>
    <property type="match status" value="1"/>
</dbReference>
<feature type="domain" description="Core-binding (CB)" evidence="6">
    <location>
        <begin position="117"/>
        <end position="201"/>
    </location>
</feature>
<dbReference type="STRING" id="375.BKD09_RS16835"/>
<dbReference type="InterPro" id="IPR011010">
    <property type="entry name" value="DNA_brk_join_enz"/>
</dbReference>
<evidence type="ECO:0000313" key="7">
    <source>
        <dbReference type="EMBL" id="KGT75310.1"/>
    </source>
</evidence>
<evidence type="ECO:0000259" key="6">
    <source>
        <dbReference type="PROSITE" id="PS51900"/>
    </source>
</evidence>
<dbReference type="GO" id="GO:0015074">
    <property type="term" value="P:DNA integration"/>
    <property type="evidence" value="ECO:0007669"/>
    <property type="project" value="UniProtKB-KW"/>
</dbReference>
<dbReference type="PANTHER" id="PTHR30629:SF2">
    <property type="entry name" value="PROPHAGE INTEGRASE INTS-RELATED"/>
    <property type="match status" value="1"/>
</dbReference>
<evidence type="ECO:0000256" key="1">
    <source>
        <dbReference type="ARBA" id="ARBA00008857"/>
    </source>
</evidence>
<dbReference type="RefSeq" id="WP_041958814.1">
    <property type="nucleotide sequence ID" value="NZ_CP081350.1"/>
</dbReference>
<dbReference type="PANTHER" id="PTHR30629">
    <property type="entry name" value="PROPHAGE INTEGRASE"/>
    <property type="match status" value="1"/>
</dbReference>
<evidence type="ECO:0000256" key="2">
    <source>
        <dbReference type="ARBA" id="ARBA00022908"/>
    </source>
</evidence>
<comment type="similarity">
    <text evidence="1">Belongs to the 'phage' integrase family.</text>
</comment>
<comment type="caution">
    <text evidence="7">The sequence shown here is derived from an EMBL/GenBank/DDBJ whole genome shotgun (WGS) entry which is preliminary data.</text>
</comment>
<reference evidence="7 8" key="1">
    <citation type="submission" date="2014-09" db="EMBL/GenBank/DDBJ databases">
        <title>Draft genome of Bradyrhizobium japonicum Is-34.</title>
        <authorList>
            <person name="Tsurumaru H."/>
            <person name="Yamakawa T."/>
            <person name="Hashimoto S."/>
            <person name="Okizaki K."/>
            <person name="Kanesaki Y."/>
            <person name="Yoshikawa H."/>
            <person name="Yajima S."/>
        </authorList>
    </citation>
    <scope>NUCLEOTIDE SEQUENCE [LARGE SCALE GENOMIC DNA]</scope>
    <source>
        <strain evidence="7 8">Is-34</strain>
    </source>
</reference>
<keyword evidence="3 5" id="KW-0238">DNA-binding</keyword>
<dbReference type="InterPro" id="IPR044068">
    <property type="entry name" value="CB"/>
</dbReference>
<gene>
    <name evidence="7" type="ORF">MA20_32925</name>
</gene>
<dbReference type="Pfam" id="PF13356">
    <property type="entry name" value="Arm-DNA-bind_3"/>
    <property type="match status" value="1"/>
</dbReference>
<evidence type="ECO:0000313" key="8">
    <source>
        <dbReference type="Proteomes" id="UP000030377"/>
    </source>
</evidence>
<dbReference type="EMBL" id="JRPN01000025">
    <property type="protein sequence ID" value="KGT75310.1"/>
    <property type="molecule type" value="Genomic_DNA"/>
</dbReference>
<evidence type="ECO:0000256" key="5">
    <source>
        <dbReference type="PROSITE-ProRule" id="PRU01248"/>
    </source>
</evidence>
<dbReference type="InterPro" id="IPR038488">
    <property type="entry name" value="Integrase_DNA-bd_sf"/>
</dbReference>
<dbReference type="InterPro" id="IPR013762">
    <property type="entry name" value="Integrase-like_cat_sf"/>
</dbReference>
<dbReference type="Proteomes" id="UP000030377">
    <property type="component" value="Unassembled WGS sequence"/>
</dbReference>
<dbReference type="GO" id="GO:0006310">
    <property type="term" value="P:DNA recombination"/>
    <property type="evidence" value="ECO:0007669"/>
    <property type="project" value="UniProtKB-KW"/>
</dbReference>
<evidence type="ECO:0000256" key="4">
    <source>
        <dbReference type="ARBA" id="ARBA00023172"/>
    </source>
</evidence>
<accession>A0A0A3XLR9</accession>
<keyword evidence="2" id="KW-0229">DNA integration</keyword>
<sequence>MTDIRISLTDKAIAQLPAPKEGWYLARDTELKGFFVVIGKRKRTFTVQADLRQGGKRASSIRVSIGDASEMSTRAARATAKEYLAQISRGRHPKNDKQADEAHPAPAMAIGGTVASVTLRQAWERYLEAHLIRKNRSEKTIEGYRDHVDRIFADWLDTTLHELATDPARVAKKHDHVTKENGPYVANGSMRTLRAIYNHARKTNRSLPSDNPADAVDWNEEERRNTGMGSADLKGWFAQLAGHDNPVRREFHLFTLLCGSRPTALQEAKPEHIDFRRRTLHIPKPKGGKKKAFDIPLSRQMILCLVRAIRFGRQMYPLQAQEWVFPADSASGHLAETKEDREMLSKWGNDLRQTFRTIATAAGVSDIDAKLLMNHAIPGVNAGYITRHKLLEDHLRSQQQAISSAAFAALGASVAQNGSLQDWLGRGSGRCASRPLSSDEIRAGARPVPQIEQGSILRSAS</sequence>
<dbReference type="Gene3D" id="3.30.160.390">
    <property type="entry name" value="Integrase, DNA-binding domain"/>
    <property type="match status" value="1"/>
</dbReference>
<dbReference type="InterPro" id="IPR025166">
    <property type="entry name" value="Integrase_DNA_bind_dom"/>
</dbReference>
<dbReference type="Gene3D" id="1.10.150.130">
    <property type="match status" value="1"/>
</dbReference>
<dbReference type="InterPro" id="IPR050808">
    <property type="entry name" value="Phage_Integrase"/>
</dbReference>
<protein>
    <submittedName>
        <fullName evidence="7">Integrase</fullName>
    </submittedName>
</protein>
<dbReference type="SUPFAM" id="SSF56349">
    <property type="entry name" value="DNA breaking-rejoining enzymes"/>
    <property type="match status" value="1"/>
</dbReference>
<proteinExistence type="inferred from homology"/>
<dbReference type="InterPro" id="IPR010998">
    <property type="entry name" value="Integrase_recombinase_N"/>
</dbReference>
<organism evidence="7 8">
    <name type="scientific">Bradyrhizobium japonicum</name>
    <dbReference type="NCBI Taxonomy" id="375"/>
    <lineage>
        <taxon>Bacteria</taxon>
        <taxon>Pseudomonadati</taxon>
        <taxon>Pseudomonadota</taxon>
        <taxon>Alphaproteobacteria</taxon>
        <taxon>Hyphomicrobiales</taxon>
        <taxon>Nitrobacteraceae</taxon>
        <taxon>Bradyrhizobium</taxon>
    </lineage>
</organism>
<name>A0A0A3XLR9_BRAJP</name>
<keyword evidence="4" id="KW-0233">DNA recombination</keyword>
<evidence type="ECO:0000256" key="3">
    <source>
        <dbReference type="ARBA" id="ARBA00023125"/>
    </source>
</evidence>